<organism evidence="3 4">
    <name type="scientific">Helobdella robusta</name>
    <name type="common">Californian leech</name>
    <dbReference type="NCBI Taxonomy" id="6412"/>
    <lineage>
        <taxon>Eukaryota</taxon>
        <taxon>Metazoa</taxon>
        <taxon>Spiralia</taxon>
        <taxon>Lophotrochozoa</taxon>
        <taxon>Annelida</taxon>
        <taxon>Clitellata</taxon>
        <taxon>Hirudinea</taxon>
        <taxon>Rhynchobdellida</taxon>
        <taxon>Glossiphoniidae</taxon>
        <taxon>Helobdella</taxon>
    </lineage>
</organism>
<evidence type="ECO:0000313" key="4">
    <source>
        <dbReference type="Proteomes" id="UP000015101"/>
    </source>
</evidence>
<dbReference type="CTD" id="20199476"/>
<keyword evidence="1" id="KW-1133">Transmembrane helix</keyword>
<dbReference type="KEGG" id="hro:HELRODRAFT_162201"/>
<dbReference type="Proteomes" id="UP000015101">
    <property type="component" value="Unassembled WGS sequence"/>
</dbReference>
<reference evidence="2 4" key="2">
    <citation type="journal article" date="2013" name="Nature">
        <title>Insights into bilaterian evolution from three spiralian genomes.</title>
        <authorList>
            <person name="Simakov O."/>
            <person name="Marletaz F."/>
            <person name="Cho S.J."/>
            <person name="Edsinger-Gonzales E."/>
            <person name="Havlak P."/>
            <person name="Hellsten U."/>
            <person name="Kuo D.H."/>
            <person name="Larsson T."/>
            <person name="Lv J."/>
            <person name="Arendt D."/>
            <person name="Savage R."/>
            <person name="Osoegawa K."/>
            <person name="de Jong P."/>
            <person name="Grimwood J."/>
            <person name="Chapman J.A."/>
            <person name="Shapiro H."/>
            <person name="Aerts A."/>
            <person name="Otillar R.P."/>
            <person name="Terry A.Y."/>
            <person name="Boore J.L."/>
            <person name="Grigoriev I.V."/>
            <person name="Lindberg D.R."/>
            <person name="Seaver E.C."/>
            <person name="Weisblat D.A."/>
            <person name="Putnam N.H."/>
            <person name="Rokhsar D.S."/>
        </authorList>
    </citation>
    <scope>NUCLEOTIDE SEQUENCE</scope>
</reference>
<keyword evidence="4" id="KW-1185">Reference proteome</keyword>
<dbReference type="HOGENOM" id="CLU_1837261_0_0_1"/>
<dbReference type="PANTHER" id="PTHR46641:SF2">
    <property type="entry name" value="FMRFAMIDE RECEPTOR"/>
    <property type="match status" value="1"/>
</dbReference>
<keyword evidence="1" id="KW-0472">Membrane</keyword>
<dbReference type="InterPro" id="IPR052954">
    <property type="entry name" value="GPCR-Ligand_Int"/>
</dbReference>
<evidence type="ECO:0008006" key="5">
    <source>
        <dbReference type="Google" id="ProtNLM"/>
    </source>
</evidence>
<evidence type="ECO:0000256" key="1">
    <source>
        <dbReference type="SAM" id="Phobius"/>
    </source>
</evidence>
<dbReference type="EMBL" id="AMQM01001051">
    <property type="status" value="NOT_ANNOTATED_CDS"/>
    <property type="molecule type" value="Genomic_DNA"/>
</dbReference>
<dbReference type="InParanoid" id="T1ESC6"/>
<reference evidence="4" key="1">
    <citation type="submission" date="2012-12" db="EMBL/GenBank/DDBJ databases">
        <authorList>
            <person name="Hellsten U."/>
            <person name="Grimwood J."/>
            <person name="Chapman J.A."/>
            <person name="Shapiro H."/>
            <person name="Aerts A."/>
            <person name="Otillar R.P."/>
            <person name="Terry A.Y."/>
            <person name="Boore J.L."/>
            <person name="Simakov O."/>
            <person name="Marletaz F."/>
            <person name="Cho S.-J."/>
            <person name="Edsinger-Gonzales E."/>
            <person name="Havlak P."/>
            <person name="Kuo D.-H."/>
            <person name="Larsson T."/>
            <person name="Lv J."/>
            <person name="Arendt D."/>
            <person name="Savage R."/>
            <person name="Osoegawa K."/>
            <person name="de Jong P."/>
            <person name="Lindberg D.R."/>
            <person name="Seaver E.C."/>
            <person name="Weisblat D.A."/>
            <person name="Putnam N.H."/>
            <person name="Grigoriev I.V."/>
            <person name="Rokhsar D.S."/>
        </authorList>
    </citation>
    <scope>NUCLEOTIDE SEQUENCE</scope>
</reference>
<dbReference type="EMBL" id="KB097143">
    <property type="protein sequence ID" value="ESN98749.1"/>
    <property type="molecule type" value="Genomic_DNA"/>
</dbReference>
<reference evidence="3" key="3">
    <citation type="submission" date="2015-06" db="UniProtKB">
        <authorList>
            <consortium name="EnsemblMetazoa"/>
        </authorList>
    </citation>
    <scope>IDENTIFICATION</scope>
</reference>
<gene>
    <name evidence="3" type="primary">20199476</name>
    <name evidence="2" type="ORF">HELRODRAFT_162201</name>
</gene>
<proteinExistence type="predicted"/>
<feature type="transmembrane region" description="Helical" evidence="1">
    <location>
        <begin position="78"/>
        <end position="103"/>
    </location>
</feature>
<dbReference type="GeneID" id="20199476"/>
<feature type="transmembrane region" description="Helical" evidence="1">
    <location>
        <begin position="115"/>
        <end position="138"/>
    </location>
</feature>
<accession>T1ESC6</accession>
<sequence length="140" mass="15675">MMMSDTYSLNLETGLTTNVNYLLNNSYNNDVISNNDIINDYTTAFNNRSNFNNDTDISITNNSTNEKLLSNFCLNFRFVVNAWVIGPLCLIGVIGNTVSLIILRLDRQNKTASMLLQTLALVDNLTLIMSFILLSTIYSG</sequence>
<dbReference type="RefSeq" id="XP_009022723.1">
    <property type="nucleotide sequence ID" value="XM_009024475.1"/>
</dbReference>
<evidence type="ECO:0000313" key="2">
    <source>
        <dbReference type="EMBL" id="ESN98749.1"/>
    </source>
</evidence>
<keyword evidence="1" id="KW-0812">Transmembrane</keyword>
<evidence type="ECO:0000313" key="3">
    <source>
        <dbReference type="EnsemblMetazoa" id="HelroP162201"/>
    </source>
</evidence>
<dbReference type="EnsemblMetazoa" id="HelroT162201">
    <property type="protein sequence ID" value="HelroP162201"/>
    <property type="gene ID" value="HelroG162201"/>
</dbReference>
<dbReference type="AlphaFoldDB" id="T1ESC6"/>
<protein>
    <recommendedName>
        <fullName evidence="5">G-protein coupled receptors family 1 profile domain-containing protein</fullName>
    </recommendedName>
</protein>
<name>T1ESC6_HELRO</name>
<dbReference type="PANTHER" id="PTHR46641">
    <property type="entry name" value="FMRFAMIDE RECEPTOR-RELATED"/>
    <property type="match status" value="1"/>
</dbReference>